<dbReference type="EMBL" id="ML995474">
    <property type="protein sequence ID" value="KAF2147146.1"/>
    <property type="molecule type" value="Genomic_DNA"/>
</dbReference>
<reference evidence="2" key="1">
    <citation type="journal article" date="2020" name="Stud. Mycol.">
        <title>101 Dothideomycetes genomes: a test case for predicting lifestyles and emergence of pathogens.</title>
        <authorList>
            <person name="Haridas S."/>
            <person name="Albert R."/>
            <person name="Binder M."/>
            <person name="Bloem J."/>
            <person name="Labutti K."/>
            <person name="Salamov A."/>
            <person name="Andreopoulos B."/>
            <person name="Baker S."/>
            <person name="Barry K."/>
            <person name="Bills G."/>
            <person name="Bluhm B."/>
            <person name="Cannon C."/>
            <person name="Castanera R."/>
            <person name="Culley D."/>
            <person name="Daum C."/>
            <person name="Ezra D."/>
            <person name="Gonzalez J."/>
            <person name="Henrissat B."/>
            <person name="Kuo A."/>
            <person name="Liang C."/>
            <person name="Lipzen A."/>
            <person name="Lutzoni F."/>
            <person name="Magnuson J."/>
            <person name="Mondo S."/>
            <person name="Nolan M."/>
            <person name="Ohm R."/>
            <person name="Pangilinan J."/>
            <person name="Park H.-J."/>
            <person name="Ramirez L."/>
            <person name="Alfaro M."/>
            <person name="Sun H."/>
            <person name="Tritt A."/>
            <person name="Yoshinaga Y."/>
            <person name="Zwiers L.-H."/>
            <person name="Turgeon B."/>
            <person name="Goodwin S."/>
            <person name="Spatafora J."/>
            <person name="Crous P."/>
            <person name="Grigoriev I."/>
        </authorList>
    </citation>
    <scope>NUCLEOTIDE SEQUENCE</scope>
    <source>
        <strain evidence="2">CBS 121167</strain>
    </source>
</reference>
<dbReference type="GeneID" id="54303404"/>
<feature type="region of interest" description="Disordered" evidence="1">
    <location>
        <begin position="1"/>
        <end position="64"/>
    </location>
</feature>
<sequence length="233" mass="25388">MKGGGMGEETSGRQVSRFVPSTATQADTLARRRIPLPGNSCGSGSGGLPTQVEGRKQASKKALHTSKPTSSLLCLSTSHLSVYLPMRSNLVSPLTHHIAPAHLTPDDQSSTRGMDGETGKRLPAPRPIAIYSDDTAVPPKCPTPAQPDRQTQIRSAVRVRVRESEPRQREKEWTGTHDRRADDRQRGAQQAMKRERSDAAAGQARMDRAENVYASRTRGAVFQAGVRACERAW</sequence>
<dbReference type="AlphaFoldDB" id="A0A6A6BSS8"/>
<evidence type="ECO:0000256" key="1">
    <source>
        <dbReference type="SAM" id="MobiDB-lite"/>
    </source>
</evidence>
<proteinExistence type="predicted"/>
<dbReference type="Proteomes" id="UP000799438">
    <property type="component" value="Unassembled WGS sequence"/>
</dbReference>
<feature type="region of interest" description="Disordered" evidence="1">
    <location>
        <begin position="100"/>
        <end position="207"/>
    </location>
</feature>
<keyword evidence="3" id="KW-1185">Reference proteome</keyword>
<protein>
    <submittedName>
        <fullName evidence="2">Uncharacterized protein</fullName>
    </submittedName>
</protein>
<dbReference type="RefSeq" id="XP_033402854.1">
    <property type="nucleotide sequence ID" value="XM_033545898.1"/>
</dbReference>
<accession>A0A6A6BSS8</accession>
<feature type="compositionally biased region" description="Basic and acidic residues" evidence="1">
    <location>
        <begin position="160"/>
        <end position="198"/>
    </location>
</feature>
<gene>
    <name evidence="2" type="ORF">K452DRAFT_354603</name>
</gene>
<organism evidence="2 3">
    <name type="scientific">Aplosporella prunicola CBS 121167</name>
    <dbReference type="NCBI Taxonomy" id="1176127"/>
    <lineage>
        <taxon>Eukaryota</taxon>
        <taxon>Fungi</taxon>
        <taxon>Dikarya</taxon>
        <taxon>Ascomycota</taxon>
        <taxon>Pezizomycotina</taxon>
        <taxon>Dothideomycetes</taxon>
        <taxon>Dothideomycetes incertae sedis</taxon>
        <taxon>Botryosphaeriales</taxon>
        <taxon>Aplosporellaceae</taxon>
        <taxon>Aplosporella</taxon>
    </lineage>
</organism>
<evidence type="ECO:0000313" key="2">
    <source>
        <dbReference type="EMBL" id="KAF2147146.1"/>
    </source>
</evidence>
<name>A0A6A6BSS8_9PEZI</name>
<evidence type="ECO:0000313" key="3">
    <source>
        <dbReference type="Proteomes" id="UP000799438"/>
    </source>
</evidence>